<dbReference type="Proteomes" id="UP000238312">
    <property type="component" value="Unassembled WGS sequence"/>
</dbReference>
<reference evidence="2 3" key="1">
    <citation type="submission" date="2018-03" db="EMBL/GenBank/DDBJ databases">
        <title>Genomic Encyclopedia of Type Strains, Phase III (KMG-III): the genomes of soil and plant-associated and newly described type strains.</title>
        <authorList>
            <person name="Whitman W."/>
        </authorList>
    </citation>
    <scope>NUCLEOTIDE SEQUENCE [LARGE SCALE GENOMIC DNA]</scope>
    <source>
        <strain evidence="2 3">CGMCC 4.7104</strain>
    </source>
</reference>
<feature type="transmembrane region" description="Helical" evidence="1">
    <location>
        <begin position="69"/>
        <end position="87"/>
    </location>
</feature>
<feature type="transmembrane region" description="Helical" evidence="1">
    <location>
        <begin position="36"/>
        <end position="57"/>
    </location>
</feature>
<feature type="transmembrane region" description="Helical" evidence="1">
    <location>
        <begin position="187"/>
        <end position="208"/>
    </location>
</feature>
<dbReference type="OrthoDB" id="3517652at2"/>
<dbReference type="AlphaFoldDB" id="A0A2T0MZN8"/>
<protein>
    <submittedName>
        <fullName evidence="2">Uncharacterized protein</fullName>
    </submittedName>
</protein>
<accession>A0A2T0MZN8</accession>
<dbReference type="EMBL" id="PVNG01000008">
    <property type="protein sequence ID" value="PRX64829.1"/>
    <property type="molecule type" value="Genomic_DNA"/>
</dbReference>
<keyword evidence="1" id="KW-0812">Transmembrane</keyword>
<name>A0A2T0MZN8_9ACTN</name>
<proteinExistence type="predicted"/>
<feature type="transmembrane region" description="Helical" evidence="1">
    <location>
        <begin position="154"/>
        <end position="175"/>
    </location>
</feature>
<feature type="transmembrane region" description="Helical" evidence="1">
    <location>
        <begin position="93"/>
        <end position="113"/>
    </location>
</feature>
<comment type="caution">
    <text evidence="2">The sequence shown here is derived from an EMBL/GenBank/DDBJ whole genome shotgun (WGS) entry which is preliminary data.</text>
</comment>
<sequence length="313" mass="33488">MQRPLAHVSAVGLLVVVWLGLMGGIALVWQDGAAPFEIFAGAFWSLVWFFWLARIWLGGPMAIGLMRKALFGLCPILIFATGLAIGIGGGEVYPSQLVAFAVAVCGIFAGVLLMRGEVQRWSLATVAVRVVRQPPDGTAFDLRSAALRQSRGKFGCLMIVVTVLMLLVVGAIGATLPADRGTDAPDYIAFMVGVVLVVLAGIAGYVWIDVRARAMGVLTVTDRRLDEHPWSRVRSVALSYKGEAKVVNGVRRHRSARLDLSLYDEPDARRLRLPDDAALHGSIAAALAAHSPEGVFRGWVSRTGSTTSGQVSS</sequence>
<keyword evidence="1" id="KW-1133">Transmembrane helix</keyword>
<keyword evidence="3" id="KW-1185">Reference proteome</keyword>
<gene>
    <name evidence="2" type="ORF">B0I32_108190</name>
</gene>
<organism evidence="2 3">
    <name type="scientific">Nonomuraea fuscirosea</name>
    <dbReference type="NCBI Taxonomy" id="1291556"/>
    <lineage>
        <taxon>Bacteria</taxon>
        <taxon>Bacillati</taxon>
        <taxon>Actinomycetota</taxon>
        <taxon>Actinomycetes</taxon>
        <taxon>Streptosporangiales</taxon>
        <taxon>Streptosporangiaceae</taxon>
        <taxon>Nonomuraea</taxon>
    </lineage>
</organism>
<evidence type="ECO:0000313" key="2">
    <source>
        <dbReference type="EMBL" id="PRX64829.1"/>
    </source>
</evidence>
<keyword evidence="1" id="KW-0472">Membrane</keyword>
<evidence type="ECO:0000256" key="1">
    <source>
        <dbReference type="SAM" id="Phobius"/>
    </source>
</evidence>
<dbReference type="RefSeq" id="WP_106241484.1">
    <property type="nucleotide sequence ID" value="NZ_JBFAIB010000015.1"/>
</dbReference>
<evidence type="ECO:0000313" key="3">
    <source>
        <dbReference type="Proteomes" id="UP000238312"/>
    </source>
</evidence>
<feature type="transmembrane region" description="Helical" evidence="1">
    <location>
        <begin position="7"/>
        <end position="30"/>
    </location>
</feature>